<gene>
    <name evidence="1" type="ORF">R3P38DRAFT_3234039</name>
</gene>
<dbReference type="Proteomes" id="UP001362999">
    <property type="component" value="Unassembled WGS sequence"/>
</dbReference>
<dbReference type="EMBL" id="JAWWNJ010000149">
    <property type="protein sequence ID" value="KAK6981610.1"/>
    <property type="molecule type" value="Genomic_DNA"/>
</dbReference>
<proteinExistence type="predicted"/>
<comment type="caution">
    <text evidence="1">The sequence shown here is derived from an EMBL/GenBank/DDBJ whole genome shotgun (WGS) entry which is preliminary data.</text>
</comment>
<evidence type="ECO:0000313" key="1">
    <source>
        <dbReference type="EMBL" id="KAK6981610.1"/>
    </source>
</evidence>
<name>A0AAV9ZGZ7_9AGAR</name>
<sequence>MLKMSTTSMIFEALRQRHWHPDFWNTTATRALRWTLMLHSSYCASFDTGLNSCQLIRTSNLSASHIAPAIVPYALNLADDAWVNDISLHLHLHESRSSKTARSPLLPRQHGMYSITPLLLVPPPFSLERHLFQEFIELTAQFQEAYKASFPIPPLPEPPLRTVHVVPVDLVNPDANTRLRTPLTDPLCRPSDGREDGRARGSLVVCPHL</sequence>
<accession>A0AAV9ZGZ7</accession>
<dbReference type="AlphaFoldDB" id="A0AAV9ZGZ7"/>
<protein>
    <submittedName>
        <fullName evidence="1">Uncharacterized protein</fullName>
    </submittedName>
</protein>
<evidence type="ECO:0000313" key="2">
    <source>
        <dbReference type="Proteomes" id="UP001362999"/>
    </source>
</evidence>
<reference evidence="1 2" key="1">
    <citation type="journal article" date="2024" name="J Genomics">
        <title>Draft genome sequencing and assembly of Favolaschia claudopus CIRM-BRFM 2984 isolated from oak limbs.</title>
        <authorList>
            <person name="Navarro D."/>
            <person name="Drula E."/>
            <person name="Chaduli D."/>
            <person name="Cazenave R."/>
            <person name="Ahrendt S."/>
            <person name="Wang J."/>
            <person name="Lipzen A."/>
            <person name="Daum C."/>
            <person name="Barry K."/>
            <person name="Grigoriev I.V."/>
            <person name="Favel A."/>
            <person name="Rosso M.N."/>
            <person name="Martin F."/>
        </authorList>
    </citation>
    <scope>NUCLEOTIDE SEQUENCE [LARGE SCALE GENOMIC DNA]</scope>
    <source>
        <strain evidence="1 2">CIRM-BRFM 2984</strain>
    </source>
</reference>
<keyword evidence="2" id="KW-1185">Reference proteome</keyword>
<organism evidence="1 2">
    <name type="scientific">Favolaschia claudopus</name>
    <dbReference type="NCBI Taxonomy" id="2862362"/>
    <lineage>
        <taxon>Eukaryota</taxon>
        <taxon>Fungi</taxon>
        <taxon>Dikarya</taxon>
        <taxon>Basidiomycota</taxon>
        <taxon>Agaricomycotina</taxon>
        <taxon>Agaricomycetes</taxon>
        <taxon>Agaricomycetidae</taxon>
        <taxon>Agaricales</taxon>
        <taxon>Marasmiineae</taxon>
        <taxon>Mycenaceae</taxon>
        <taxon>Favolaschia</taxon>
    </lineage>
</organism>